<evidence type="ECO:0000313" key="2">
    <source>
        <dbReference type="EMBL" id="PLW25099.1"/>
    </source>
</evidence>
<evidence type="ECO:0000256" key="1">
    <source>
        <dbReference type="SAM" id="MobiDB-lite"/>
    </source>
</evidence>
<dbReference type="EMBL" id="PGCJ01000649">
    <property type="protein sequence ID" value="PLW25099.1"/>
    <property type="molecule type" value="Genomic_DNA"/>
</dbReference>
<dbReference type="Proteomes" id="UP000235388">
    <property type="component" value="Unassembled WGS sequence"/>
</dbReference>
<sequence>MQIHKYLFHLTTYRSNLNENHPHLNPTPNHHNAFHLPKQLSNFGSSNYLASWHFKQINGILHKTPTNKKINELDYTMLKQAIRASNLAILMESPKLPPLLDKLSPLFTKKKKITITSWRDERLGISSPTESAPRGVPRTLRSSGFVKLGE</sequence>
<gene>
    <name evidence="2" type="ORF">PCANC_25885</name>
</gene>
<proteinExistence type="predicted"/>
<protein>
    <submittedName>
        <fullName evidence="2">Uncharacterized protein</fullName>
    </submittedName>
</protein>
<reference evidence="2 3" key="1">
    <citation type="submission" date="2017-11" db="EMBL/GenBank/DDBJ databases">
        <title>De novo assembly and phasing of dikaryotic genomes from two isolates of Puccinia coronata f. sp. avenae, the causal agent of oat crown rust.</title>
        <authorList>
            <person name="Miller M.E."/>
            <person name="Zhang Y."/>
            <person name="Omidvar V."/>
            <person name="Sperschneider J."/>
            <person name="Schwessinger B."/>
            <person name="Raley C."/>
            <person name="Palmer J.M."/>
            <person name="Garnica D."/>
            <person name="Upadhyaya N."/>
            <person name="Rathjen J."/>
            <person name="Taylor J.M."/>
            <person name="Park R.F."/>
            <person name="Dodds P.N."/>
            <person name="Hirsch C.D."/>
            <person name="Kianian S.F."/>
            <person name="Figueroa M."/>
        </authorList>
    </citation>
    <scope>NUCLEOTIDE SEQUENCE [LARGE SCALE GENOMIC DNA]</scope>
    <source>
        <strain evidence="2">12NC29</strain>
    </source>
</reference>
<feature type="region of interest" description="Disordered" evidence="1">
    <location>
        <begin position="126"/>
        <end position="150"/>
    </location>
</feature>
<keyword evidence="3" id="KW-1185">Reference proteome</keyword>
<organism evidence="2 3">
    <name type="scientific">Puccinia coronata f. sp. avenae</name>
    <dbReference type="NCBI Taxonomy" id="200324"/>
    <lineage>
        <taxon>Eukaryota</taxon>
        <taxon>Fungi</taxon>
        <taxon>Dikarya</taxon>
        <taxon>Basidiomycota</taxon>
        <taxon>Pucciniomycotina</taxon>
        <taxon>Pucciniomycetes</taxon>
        <taxon>Pucciniales</taxon>
        <taxon>Pucciniaceae</taxon>
        <taxon>Puccinia</taxon>
    </lineage>
</organism>
<comment type="caution">
    <text evidence="2">The sequence shown here is derived from an EMBL/GenBank/DDBJ whole genome shotgun (WGS) entry which is preliminary data.</text>
</comment>
<name>A0A2N5TI06_9BASI</name>
<dbReference type="STRING" id="200324.A0A2N5TI06"/>
<evidence type="ECO:0000313" key="3">
    <source>
        <dbReference type="Proteomes" id="UP000235388"/>
    </source>
</evidence>
<accession>A0A2N5TI06</accession>
<dbReference type="AlphaFoldDB" id="A0A2N5TI06"/>